<organism evidence="1 2">
    <name type="scientific">Wuchereria bancrofti</name>
    <dbReference type="NCBI Taxonomy" id="6293"/>
    <lineage>
        <taxon>Eukaryota</taxon>
        <taxon>Metazoa</taxon>
        <taxon>Ecdysozoa</taxon>
        <taxon>Nematoda</taxon>
        <taxon>Chromadorea</taxon>
        <taxon>Rhabditida</taxon>
        <taxon>Spirurina</taxon>
        <taxon>Spiruromorpha</taxon>
        <taxon>Filarioidea</taxon>
        <taxon>Onchocercidae</taxon>
        <taxon>Wuchereria</taxon>
    </lineage>
</organism>
<accession>J9EDS5</accession>
<evidence type="ECO:0000313" key="2">
    <source>
        <dbReference type="Proteomes" id="UP000004810"/>
    </source>
</evidence>
<evidence type="ECO:0000313" key="1">
    <source>
        <dbReference type="EMBL" id="EJW75152.1"/>
    </source>
</evidence>
<comment type="caution">
    <text evidence="1">The sequence shown here is derived from an EMBL/GenBank/DDBJ whole genome shotgun (WGS) entry which is preliminary data.</text>
</comment>
<proteinExistence type="predicted"/>
<name>J9EDS5_WUCBA</name>
<dbReference type="Proteomes" id="UP000004810">
    <property type="component" value="Unassembled WGS sequence"/>
</dbReference>
<feature type="non-terminal residue" evidence="1">
    <location>
        <position position="1"/>
    </location>
</feature>
<gene>
    <name evidence="1" type="ORF">WUBG_13939</name>
</gene>
<sequence length="43" mass="4938">RFAPDVSADEMAYTAELAERMANFVLEDECKKECSDHECKLQN</sequence>
<dbReference type="EMBL" id="ADBV01011003">
    <property type="protein sequence ID" value="EJW75152.1"/>
    <property type="molecule type" value="Genomic_DNA"/>
</dbReference>
<protein>
    <submittedName>
        <fullName evidence="1">Uncharacterized protein</fullName>
    </submittedName>
</protein>
<reference evidence="2" key="1">
    <citation type="submission" date="2012-08" db="EMBL/GenBank/DDBJ databases">
        <title>The Genome Sequence of Wuchereria bancrofti.</title>
        <authorList>
            <person name="Nutman T.B."/>
            <person name="Fink D.L."/>
            <person name="Russ C."/>
            <person name="Young S."/>
            <person name="Zeng Q."/>
            <person name="Koehrsen M."/>
            <person name="Alvarado L."/>
            <person name="Berlin A."/>
            <person name="Chapman S.B."/>
            <person name="Chen Z."/>
            <person name="Freedman E."/>
            <person name="Gellesch M."/>
            <person name="Goldberg J."/>
            <person name="Griggs A."/>
            <person name="Gujja S."/>
            <person name="Heilman E.R."/>
            <person name="Heiman D."/>
            <person name="Hepburn T."/>
            <person name="Howarth C."/>
            <person name="Jen D."/>
            <person name="Larson L."/>
            <person name="Lewis B."/>
            <person name="Mehta T."/>
            <person name="Park D."/>
            <person name="Pearson M."/>
            <person name="Roberts A."/>
            <person name="Saif S."/>
            <person name="Shea T."/>
            <person name="Shenoy N."/>
            <person name="Sisk P."/>
            <person name="Stolte C."/>
            <person name="Sykes S."/>
            <person name="Walk T."/>
            <person name="White J."/>
            <person name="Yandava C."/>
            <person name="Haas B."/>
            <person name="Henn M.R."/>
            <person name="Nusbaum C."/>
            <person name="Birren B."/>
        </authorList>
    </citation>
    <scope>NUCLEOTIDE SEQUENCE [LARGE SCALE GENOMIC DNA]</scope>
    <source>
        <strain evidence="2">NA</strain>
    </source>
</reference>
<dbReference type="AlphaFoldDB" id="J9EDS5"/>